<feature type="domain" description="Lariat debranching enzyme C-terminal" evidence="13">
    <location>
        <begin position="316"/>
        <end position="439"/>
    </location>
</feature>
<dbReference type="InterPro" id="IPR007708">
    <property type="entry name" value="DBR1_C"/>
</dbReference>
<dbReference type="InterPro" id="IPR041816">
    <property type="entry name" value="Dbr1_N"/>
</dbReference>
<dbReference type="GO" id="GO:0000398">
    <property type="term" value="P:mRNA splicing, via spliceosome"/>
    <property type="evidence" value="ECO:0007669"/>
    <property type="project" value="TreeGrafter"/>
</dbReference>
<reference evidence="14 15" key="1">
    <citation type="journal article" date="2012" name="Eukaryot. Cell">
        <title>Draft genome sequence of Wickerhamomyces ciferrii NRRL Y-1031 F-60-10.</title>
        <authorList>
            <person name="Schneider J."/>
            <person name="Andrea H."/>
            <person name="Blom J."/>
            <person name="Jaenicke S."/>
            <person name="Ruckert C."/>
            <person name="Schorsch C."/>
            <person name="Szczepanowski R."/>
            <person name="Farwick M."/>
            <person name="Goesmann A."/>
            <person name="Puhler A."/>
            <person name="Schaffer S."/>
            <person name="Tauch A."/>
            <person name="Kohler T."/>
            <person name="Brinkrolf K."/>
        </authorList>
    </citation>
    <scope>NUCLEOTIDE SEQUENCE [LARGE SCALE GENOMIC DNA]</scope>
    <source>
        <strain evidence="15">ATCC 14091 / BCRC 22168 / CBS 111 / JCM 3599 / NBRC 0793 / NRRL Y-1031 F-60-10</strain>
    </source>
</reference>
<evidence type="ECO:0000256" key="7">
    <source>
        <dbReference type="ARBA" id="ARBA00022723"/>
    </source>
</evidence>
<dbReference type="SMART" id="SM01124">
    <property type="entry name" value="DBR1"/>
    <property type="match status" value="1"/>
</dbReference>
<comment type="caution">
    <text evidence="14">The sequence shown here is derived from an EMBL/GenBank/DDBJ whole genome shotgun (WGS) entry which is preliminary data.</text>
</comment>
<evidence type="ECO:0000259" key="13">
    <source>
        <dbReference type="SMART" id="SM01124"/>
    </source>
</evidence>
<comment type="cofactor">
    <cofactor evidence="2">
        <name>Zn(2+)</name>
        <dbReference type="ChEBI" id="CHEBI:29105"/>
    </cofactor>
</comment>
<evidence type="ECO:0000256" key="3">
    <source>
        <dbReference type="ARBA" id="ARBA00001954"/>
    </source>
</evidence>
<dbReference type="SUPFAM" id="SSF56300">
    <property type="entry name" value="Metallo-dependent phosphatases"/>
    <property type="match status" value="1"/>
</dbReference>
<keyword evidence="15" id="KW-1185">Reference proteome</keyword>
<evidence type="ECO:0000256" key="2">
    <source>
        <dbReference type="ARBA" id="ARBA00001947"/>
    </source>
</evidence>
<dbReference type="STRING" id="1206466.K0K7Q9"/>
<dbReference type="InParanoid" id="K0K7Q9"/>
<dbReference type="CDD" id="cd00844">
    <property type="entry name" value="MPP_Dbr1_N"/>
    <property type="match status" value="1"/>
</dbReference>
<evidence type="ECO:0000313" key="15">
    <source>
        <dbReference type="Proteomes" id="UP000009328"/>
    </source>
</evidence>
<dbReference type="eggNOG" id="KOG2863">
    <property type="taxonomic scope" value="Eukaryota"/>
</dbReference>
<evidence type="ECO:0000256" key="8">
    <source>
        <dbReference type="ARBA" id="ARBA00022801"/>
    </source>
</evidence>
<comment type="similarity">
    <text evidence="5">Belongs to the lariat debranching enzyme family.</text>
</comment>
<dbReference type="EC" id="3.1.-.-" evidence="14"/>
<keyword evidence="10" id="KW-0408">Iron</keyword>
<comment type="cofactor">
    <cofactor evidence="1">
        <name>Mn(2+)</name>
        <dbReference type="ChEBI" id="CHEBI:29035"/>
    </cofactor>
</comment>
<dbReference type="EMBL" id="CAIF01000007">
    <property type="protein sequence ID" value="CCH40850.1"/>
    <property type="molecule type" value="Genomic_DNA"/>
</dbReference>
<sequence>MSQTLRIAVEGCCHGELNQIYARIKALPYEKWPELLIICGDFQSIRNETDLSAIAVPDKFKKLGDFQDYYNGSKKAPIPTIFVGGNHEASNYLQELPFGGWVAENIYYLGNSNVIWFKGLRIGSISGIYKYHDFYKPHDEKFPYNETSKRSVYHVRFEDFLKLGLIQNLNLNCFISHDWPEGITSKGDEKGLLRAKPFFKKDIETNSLGSVPAKLLLNKLMPNWWFSAHLHVKFEATVEHPLNNESNIKRKLSNSSEVDHQKKTKINNEEIDLGIDEVEGNNDEISLDLEDEKPTTKQLNEIKLDLDDDEITTPIEQEKSFAKGFSQTNFLALDKCLPRRRFLEYLEIPITNDHPHHSEANFYYDPEFLKINKWFENNFRKTEVFKDLRMRDFNQNLIDQLWKDINDVKINDESLEIPKNFKATLENPSEQTKLFKDKFL</sequence>
<gene>
    <name evidence="14" type="primary">DBR1</name>
    <name evidence="14" type="ORF">BN7_384</name>
</gene>
<comment type="subcellular location">
    <subcellularLocation>
        <location evidence="4">Nucleus</location>
    </subcellularLocation>
</comment>
<protein>
    <submittedName>
        <fullName evidence="14">Lariat debranching enzyme</fullName>
        <ecNumber evidence="14">3.1.-.-</ecNumber>
    </submittedName>
</protein>
<dbReference type="HOGENOM" id="CLU_005893_1_0_1"/>
<evidence type="ECO:0000256" key="9">
    <source>
        <dbReference type="ARBA" id="ARBA00022833"/>
    </source>
</evidence>
<dbReference type="PANTHER" id="PTHR12849:SF0">
    <property type="entry name" value="LARIAT DEBRANCHING ENZYME"/>
    <property type="match status" value="1"/>
</dbReference>
<dbReference type="AlphaFoldDB" id="K0K7Q9"/>
<evidence type="ECO:0000256" key="4">
    <source>
        <dbReference type="ARBA" id="ARBA00004123"/>
    </source>
</evidence>
<keyword evidence="12" id="KW-0539">Nucleus</keyword>
<keyword evidence="11" id="KW-0464">Manganese</keyword>
<keyword evidence="7" id="KW-0479">Metal-binding</keyword>
<dbReference type="Gene3D" id="3.60.21.10">
    <property type="match status" value="1"/>
</dbReference>
<evidence type="ECO:0000256" key="6">
    <source>
        <dbReference type="ARBA" id="ARBA00022664"/>
    </source>
</evidence>
<evidence type="ECO:0000256" key="10">
    <source>
        <dbReference type="ARBA" id="ARBA00023004"/>
    </source>
</evidence>
<accession>K0K7Q9</accession>
<comment type="cofactor">
    <cofactor evidence="3">
        <name>Fe(2+)</name>
        <dbReference type="ChEBI" id="CHEBI:29033"/>
    </cofactor>
</comment>
<name>K0K7Q9_WICCF</name>
<dbReference type="FunCoup" id="K0K7Q9">
    <property type="interactions" value="694"/>
</dbReference>
<keyword evidence="9" id="KW-0862">Zinc</keyword>
<dbReference type="InterPro" id="IPR004843">
    <property type="entry name" value="Calcineurin-like_PHP"/>
</dbReference>
<dbReference type="Pfam" id="PF05011">
    <property type="entry name" value="DBR1"/>
    <property type="match status" value="1"/>
</dbReference>
<evidence type="ECO:0000256" key="12">
    <source>
        <dbReference type="ARBA" id="ARBA00023242"/>
    </source>
</evidence>
<evidence type="ECO:0000256" key="11">
    <source>
        <dbReference type="ARBA" id="ARBA00023211"/>
    </source>
</evidence>
<keyword evidence="6" id="KW-0507">mRNA processing</keyword>
<evidence type="ECO:0000313" key="14">
    <source>
        <dbReference type="EMBL" id="CCH40850.1"/>
    </source>
</evidence>
<dbReference type="PANTHER" id="PTHR12849">
    <property type="entry name" value="RNA LARIAT DEBRANCHING ENZYME"/>
    <property type="match status" value="1"/>
</dbReference>
<dbReference type="GO" id="GO:0005634">
    <property type="term" value="C:nucleus"/>
    <property type="evidence" value="ECO:0007669"/>
    <property type="project" value="UniProtKB-SubCell"/>
</dbReference>
<organism evidence="14 15">
    <name type="scientific">Wickerhamomyces ciferrii (strain ATCC 14091 / BCRC 22168 / CBS 111 / JCM 3599 / NBRC 0793 / NRRL Y-1031 F-60-10)</name>
    <name type="common">Yeast</name>
    <name type="synonym">Pichia ciferrii</name>
    <dbReference type="NCBI Taxonomy" id="1206466"/>
    <lineage>
        <taxon>Eukaryota</taxon>
        <taxon>Fungi</taxon>
        <taxon>Dikarya</taxon>
        <taxon>Ascomycota</taxon>
        <taxon>Saccharomycotina</taxon>
        <taxon>Saccharomycetes</taxon>
        <taxon>Phaffomycetales</taxon>
        <taxon>Wickerhamomycetaceae</taxon>
        <taxon>Wickerhamomyces</taxon>
    </lineage>
</organism>
<dbReference type="Pfam" id="PF00149">
    <property type="entry name" value="Metallophos"/>
    <property type="match status" value="1"/>
</dbReference>
<dbReference type="Proteomes" id="UP000009328">
    <property type="component" value="Unassembled WGS sequence"/>
</dbReference>
<dbReference type="GO" id="GO:0046872">
    <property type="term" value="F:metal ion binding"/>
    <property type="evidence" value="ECO:0007669"/>
    <property type="project" value="UniProtKB-KW"/>
</dbReference>
<evidence type="ECO:0000256" key="5">
    <source>
        <dbReference type="ARBA" id="ARBA00006045"/>
    </source>
</evidence>
<dbReference type="GO" id="GO:0008419">
    <property type="term" value="F:RNA lariat debranching enzyme activity"/>
    <property type="evidence" value="ECO:0007669"/>
    <property type="project" value="TreeGrafter"/>
</dbReference>
<dbReference type="InterPro" id="IPR029052">
    <property type="entry name" value="Metallo-depent_PP-like"/>
</dbReference>
<evidence type="ECO:0000256" key="1">
    <source>
        <dbReference type="ARBA" id="ARBA00001936"/>
    </source>
</evidence>
<proteinExistence type="inferred from homology"/>
<keyword evidence="8 14" id="KW-0378">Hydrolase</keyword>